<evidence type="ECO:0000256" key="12">
    <source>
        <dbReference type="SAM" id="Phobius"/>
    </source>
</evidence>
<evidence type="ECO:0000256" key="4">
    <source>
        <dbReference type="ARBA" id="ARBA00022692"/>
    </source>
</evidence>
<dbReference type="InterPro" id="IPR051028">
    <property type="entry name" value="Mito_Solute_Carrier"/>
</dbReference>
<keyword evidence="3 11" id="KW-0813">Transport</keyword>
<evidence type="ECO:0000256" key="1">
    <source>
        <dbReference type="ARBA" id="ARBA00004448"/>
    </source>
</evidence>
<keyword evidence="4 10" id="KW-0812">Transmembrane</keyword>
<dbReference type="PANTHER" id="PTHR45678:SF15">
    <property type="entry name" value="MITOCHONDRIAL SUBSTRATE CARRIER FAMILY PROTEIN X"/>
    <property type="match status" value="1"/>
</dbReference>
<keyword evidence="6" id="KW-0999">Mitochondrion inner membrane</keyword>
<sequence length="300" mass="32248">MVYSSSLSIKLTCGAIAGVIGTCLIFPLDIIKTRLQNQKIGTGGPQYHGILDGMQKIVKAEGIRGLYRGLVPNLVGICPEKAIKLAVNDYSREFWGRRLNTNPDSLPLIYGMISGATAGFCQVVVTNPMEIVKIQLQLAGAESHAVSGKAKLTAVDVVRQLGLRGLYKGTAATLARDVPFSFIFFPMVAILKSVFTPANSHGEAPFSVIFGSGIVSGAVGATLVTPMDVVKTRLQVISKPGDKVYSGMMHCYRDIIKHEGVAALFKGAAPRAMIVSPLFAITILIYEFQQRFLGKFPSEL</sequence>
<dbReference type="InterPro" id="IPR023395">
    <property type="entry name" value="MCP_dom_sf"/>
</dbReference>
<evidence type="ECO:0000256" key="11">
    <source>
        <dbReference type="RuleBase" id="RU000488"/>
    </source>
</evidence>
<dbReference type="Proteomes" id="UP001648503">
    <property type="component" value="Unassembled WGS sequence"/>
</dbReference>
<proteinExistence type="inferred from homology"/>
<evidence type="ECO:0000313" key="13">
    <source>
        <dbReference type="EMBL" id="KAH6594747.1"/>
    </source>
</evidence>
<comment type="subcellular location">
    <subcellularLocation>
        <location evidence="1">Mitochondrion inner membrane</location>
        <topology evidence="1">Multi-pass membrane protein</topology>
    </subcellularLocation>
</comment>
<dbReference type="PANTHER" id="PTHR45678">
    <property type="entry name" value="MITOCHONDRIAL 2-OXODICARBOXYLATE CARRIER 1-RELATED"/>
    <property type="match status" value="1"/>
</dbReference>
<dbReference type="SUPFAM" id="SSF103506">
    <property type="entry name" value="Mitochondrial carrier"/>
    <property type="match status" value="1"/>
</dbReference>
<evidence type="ECO:0000256" key="2">
    <source>
        <dbReference type="ARBA" id="ARBA00006375"/>
    </source>
</evidence>
<keyword evidence="9 10" id="KW-0472">Membrane</keyword>
<organism evidence="13 14">
    <name type="scientific">Batrachochytrium salamandrivorans</name>
    <dbReference type="NCBI Taxonomy" id="1357716"/>
    <lineage>
        <taxon>Eukaryota</taxon>
        <taxon>Fungi</taxon>
        <taxon>Fungi incertae sedis</taxon>
        <taxon>Chytridiomycota</taxon>
        <taxon>Chytridiomycota incertae sedis</taxon>
        <taxon>Chytridiomycetes</taxon>
        <taxon>Rhizophydiales</taxon>
        <taxon>Rhizophydiales incertae sedis</taxon>
        <taxon>Batrachochytrium</taxon>
    </lineage>
</organism>
<evidence type="ECO:0000256" key="3">
    <source>
        <dbReference type="ARBA" id="ARBA00022448"/>
    </source>
</evidence>
<evidence type="ECO:0000256" key="9">
    <source>
        <dbReference type="ARBA" id="ARBA00023136"/>
    </source>
</evidence>
<evidence type="ECO:0000256" key="10">
    <source>
        <dbReference type="PROSITE-ProRule" id="PRU00282"/>
    </source>
</evidence>
<dbReference type="Pfam" id="PF00153">
    <property type="entry name" value="Mito_carr"/>
    <property type="match status" value="3"/>
</dbReference>
<keyword evidence="8" id="KW-0496">Mitochondrion</keyword>
<evidence type="ECO:0008006" key="15">
    <source>
        <dbReference type="Google" id="ProtNLM"/>
    </source>
</evidence>
<dbReference type="PRINTS" id="PR00926">
    <property type="entry name" value="MITOCARRIER"/>
</dbReference>
<protein>
    <recommendedName>
        <fullName evidence="15">Mitochondrial thiamine pyrophosphate carrier 1</fullName>
    </recommendedName>
</protein>
<feature type="repeat" description="Solcar" evidence="10">
    <location>
        <begin position="106"/>
        <end position="194"/>
    </location>
</feature>
<keyword evidence="7 12" id="KW-1133">Transmembrane helix</keyword>
<dbReference type="PROSITE" id="PS50920">
    <property type="entry name" value="SOLCAR"/>
    <property type="match status" value="3"/>
</dbReference>
<gene>
    <name evidence="13" type="ORF">BASA50_006422</name>
</gene>
<keyword evidence="5" id="KW-0677">Repeat</keyword>
<accession>A0ABQ8FDA4</accession>
<comment type="similarity">
    <text evidence="2 11">Belongs to the mitochondrial carrier (TC 2.A.29) family.</text>
</comment>
<dbReference type="InterPro" id="IPR002067">
    <property type="entry name" value="MCP"/>
</dbReference>
<reference evidence="13 14" key="1">
    <citation type="submission" date="2021-02" db="EMBL/GenBank/DDBJ databases">
        <title>Variation within the Batrachochytrium salamandrivorans European outbreak.</title>
        <authorList>
            <person name="Kelly M."/>
            <person name="Pasmans F."/>
            <person name="Shea T.P."/>
            <person name="Munoz J.F."/>
            <person name="Carranza S."/>
            <person name="Cuomo C.A."/>
            <person name="Martel A."/>
        </authorList>
    </citation>
    <scope>NUCLEOTIDE SEQUENCE [LARGE SCALE GENOMIC DNA]</scope>
    <source>
        <strain evidence="13 14">AMFP18/2</strain>
    </source>
</reference>
<keyword evidence="14" id="KW-1185">Reference proteome</keyword>
<evidence type="ECO:0000313" key="14">
    <source>
        <dbReference type="Proteomes" id="UP001648503"/>
    </source>
</evidence>
<dbReference type="Gene3D" id="1.50.40.10">
    <property type="entry name" value="Mitochondrial carrier domain"/>
    <property type="match status" value="1"/>
</dbReference>
<comment type="caution">
    <text evidence="13">The sequence shown here is derived from an EMBL/GenBank/DDBJ whole genome shotgun (WGS) entry which is preliminary data.</text>
</comment>
<feature type="transmembrane region" description="Helical" evidence="12">
    <location>
        <begin position="6"/>
        <end position="28"/>
    </location>
</feature>
<dbReference type="EMBL" id="JAFCIX010000330">
    <property type="protein sequence ID" value="KAH6594747.1"/>
    <property type="molecule type" value="Genomic_DNA"/>
</dbReference>
<evidence type="ECO:0000256" key="8">
    <source>
        <dbReference type="ARBA" id="ARBA00023128"/>
    </source>
</evidence>
<evidence type="ECO:0000256" key="7">
    <source>
        <dbReference type="ARBA" id="ARBA00022989"/>
    </source>
</evidence>
<evidence type="ECO:0000256" key="6">
    <source>
        <dbReference type="ARBA" id="ARBA00022792"/>
    </source>
</evidence>
<dbReference type="InterPro" id="IPR018108">
    <property type="entry name" value="MCP_transmembrane"/>
</dbReference>
<feature type="repeat" description="Solcar" evidence="10">
    <location>
        <begin position="204"/>
        <end position="292"/>
    </location>
</feature>
<name>A0ABQ8FDA4_9FUNG</name>
<evidence type="ECO:0000256" key="5">
    <source>
        <dbReference type="ARBA" id="ARBA00022737"/>
    </source>
</evidence>
<feature type="repeat" description="Solcar" evidence="10">
    <location>
        <begin position="5"/>
        <end position="94"/>
    </location>
</feature>